<evidence type="ECO:0000313" key="2">
    <source>
        <dbReference type="EMBL" id="BBH06996.1"/>
    </source>
</evidence>
<name>A0A4Y1RT86_PRUDU</name>
<proteinExistence type="predicted"/>
<organism evidence="2">
    <name type="scientific">Prunus dulcis</name>
    <name type="common">Almond</name>
    <name type="synonym">Amygdalus dulcis</name>
    <dbReference type="NCBI Taxonomy" id="3755"/>
    <lineage>
        <taxon>Eukaryota</taxon>
        <taxon>Viridiplantae</taxon>
        <taxon>Streptophyta</taxon>
        <taxon>Embryophyta</taxon>
        <taxon>Tracheophyta</taxon>
        <taxon>Spermatophyta</taxon>
        <taxon>Magnoliopsida</taxon>
        <taxon>eudicotyledons</taxon>
        <taxon>Gunneridae</taxon>
        <taxon>Pentapetalae</taxon>
        <taxon>rosids</taxon>
        <taxon>fabids</taxon>
        <taxon>Rosales</taxon>
        <taxon>Rosaceae</taxon>
        <taxon>Amygdaloideae</taxon>
        <taxon>Amygdaleae</taxon>
        <taxon>Prunus</taxon>
    </lineage>
</organism>
<gene>
    <name evidence="2" type="ORF">Prudu_018790</name>
</gene>
<protein>
    <submittedName>
        <fullName evidence="2">Phosphoinositide 4-kinase gamma 1</fullName>
    </submittedName>
</protein>
<feature type="compositionally biased region" description="Basic residues" evidence="1">
    <location>
        <begin position="16"/>
        <end position="37"/>
    </location>
</feature>
<dbReference type="AlphaFoldDB" id="A0A4Y1RT86"/>
<evidence type="ECO:0000256" key="1">
    <source>
        <dbReference type="SAM" id="MobiDB-lite"/>
    </source>
</evidence>
<keyword evidence="2" id="KW-0418">Kinase</keyword>
<reference evidence="2" key="1">
    <citation type="journal article" date="2019" name="Science">
        <title>Mutation of a bHLH transcription factor allowed almond domestication.</title>
        <authorList>
            <person name="Sanchez-Perez R."/>
            <person name="Pavan S."/>
            <person name="Mazzeo R."/>
            <person name="Moldovan C."/>
            <person name="Aiese Cigliano R."/>
            <person name="Del Cueto J."/>
            <person name="Ricciardi F."/>
            <person name="Lotti C."/>
            <person name="Ricciardi L."/>
            <person name="Dicenta F."/>
            <person name="Lopez-Marques R.L."/>
            <person name="Lindberg Moller B."/>
        </authorList>
    </citation>
    <scope>NUCLEOTIDE SEQUENCE</scope>
</reference>
<dbReference type="EMBL" id="AP019303">
    <property type="protein sequence ID" value="BBH06996.1"/>
    <property type="molecule type" value="Genomic_DNA"/>
</dbReference>
<feature type="non-terminal residue" evidence="2">
    <location>
        <position position="1"/>
    </location>
</feature>
<accession>A0A4Y1RT86</accession>
<dbReference type="GO" id="GO:0016301">
    <property type="term" value="F:kinase activity"/>
    <property type="evidence" value="ECO:0007669"/>
    <property type="project" value="UniProtKB-KW"/>
</dbReference>
<sequence>ESQQKIRGRGETKPNNHQKRKTKIKKGKKIKKKRGKEGRRGGGGSKSNREGAKVGALQIGDYRGDLYAEERGKNSLISQGKNNSQGIF</sequence>
<keyword evidence="2" id="KW-0808">Transferase</keyword>
<feature type="region of interest" description="Disordered" evidence="1">
    <location>
        <begin position="1"/>
        <end position="57"/>
    </location>
</feature>